<feature type="compositionally biased region" description="Low complexity" evidence="4">
    <location>
        <begin position="646"/>
        <end position="657"/>
    </location>
</feature>
<organism evidence="6 7">
    <name type="scientific">Nakamurella alba</name>
    <dbReference type="NCBI Taxonomy" id="2665158"/>
    <lineage>
        <taxon>Bacteria</taxon>
        <taxon>Bacillati</taxon>
        <taxon>Actinomycetota</taxon>
        <taxon>Actinomycetes</taxon>
        <taxon>Nakamurellales</taxon>
        <taxon>Nakamurellaceae</taxon>
        <taxon>Nakamurella</taxon>
    </lineage>
</organism>
<sequence>MVPGSTSAVPRPPVVAVSDIRPPVTNYGANPGPTKHLRAVESIDRVLVLGAAGFPPGVPPTVTGPARVEPVGTNGDHGLLLTDGSVVTDPVPPTAAPVAFGVRWRPGAALQAEILGADGAVIGRVVVLPDRNRWHDVRLVVAPAGHRVAVVVDGVHRTPASLSGTAGEGLLVTGVRWSGDGHLDRCGVHTAPLPDHRLLATDLLRPRSAAALGEAGWAVGAETIDRDFTRWAEFGRWLGPLGATGVRLQAGWARTEPVPGQRDWAWLDAIVHDAVAQGVRPWVQLSYGNPAVEGGGTAAVSSPLPTGPALEAWDSWVDDLVRRYADVVTDWEIWNEPEIQHLPLEDYLAFFVRTARVVRSAQPTARIHAPGAGGADLYTLDLVRALHRDGNLDLLDAVSYHHYAPLPEARYPAIEALRAALRVTVPGRELPLVQGESGAPSAPGYGAMADIRSPGIVWDEWTQAAWNLRRAIGDRARGIRTCHFGLCDMVYTGAVNTKGLLAVNPADRSVVRAKASYYALQHLFSLLDRRYRPAPVTVVAHHEAPPLVAHAFDGPAGALVACWADGQPEPLPRRDRPCDLELFGVVFEAPAAVDPVSGAIHPLPPGTWSRTATGIRLHDLPIGTMPVLVVESAALDGSAPDVSEPGSSGAAADAGGR</sequence>
<feature type="region of interest" description="Disordered" evidence="4">
    <location>
        <begin position="637"/>
        <end position="657"/>
    </location>
</feature>
<evidence type="ECO:0000256" key="2">
    <source>
        <dbReference type="ARBA" id="ARBA00022801"/>
    </source>
</evidence>
<dbReference type="PANTHER" id="PTHR12631">
    <property type="entry name" value="ALPHA-L-IDURONIDASE"/>
    <property type="match status" value="1"/>
</dbReference>
<gene>
    <name evidence="6" type="ORF">GIS00_24970</name>
</gene>
<evidence type="ECO:0000256" key="1">
    <source>
        <dbReference type="ARBA" id="ARBA00008875"/>
    </source>
</evidence>
<feature type="domain" description="Glycosyl hydrolases family 39 N-terminal catalytic" evidence="5">
    <location>
        <begin position="265"/>
        <end position="404"/>
    </location>
</feature>
<dbReference type="InterPro" id="IPR051923">
    <property type="entry name" value="Glycosyl_Hydrolase_39"/>
</dbReference>
<dbReference type="RefSeq" id="WP_154771190.1">
    <property type="nucleotide sequence ID" value="NZ_WLYK01000016.1"/>
</dbReference>
<keyword evidence="2" id="KW-0378">Hydrolase</keyword>
<evidence type="ECO:0000313" key="6">
    <source>
        <dbReference type="EMBL" id="MTD17191.1"/>
    </source>
</evidence>
<accession>A0A7K1FSU9</accession>
<evidence type="ECO:0000256" key="3">
    <source>
        <dbReference type="ARBA" id="ARBA00023295"/>
    </source>
</evidence>
<dbReference type="GO" id="GO:0004553">
    <property type="term" value="F:hydrolase activity, hydrolyzing O-glycosyl compounds"/>
    <property type="evidence" value="ECO:0007669"/>
    <property type="project" value="TreeGrafter"/>
</dbReference>
<evidence type="ECO:0000313" key="7">
    <source>
        <dbReference type="Proteomes" id="UP000460221"/>
    </source>
</evidence>
<comment type="caution">
    <text evidence="6">The sequence shown here is derived from an EMBL/GenBank/DDBJ whole genome shotgun (WGS) entry which is preliminary data.</text>
</comment>
<reference evidence="6 7" key="1">
    <citation type="submission" date="2019-11" db="EMBL/GenBank/DDBJ databases">
        <authorList>
            <person name="Jiang L.-Q."/>
        </authorList>
    </citation>
    <scope>NUCLEOTIDE SEQUENCE [LARGE SCALE GENOMIC DNA]</scope>
    <source>
        <strain evidence="6 7">YIM 132087</strain>
    </source>
</reference>
<dbReference type="PANTHER" id="PTHR12631:SF10">
    <property type="entry name" value="BETA-XYLOSIDASE-LIKE PROTEIN-RELATED"/>
    <property type="match status" value="1"/>
</dbReference>
<dbReference type="InterPro" id="IPR049166">
    <property type="entry name" value="GH39_cat"/>
</dbReference>
<dbReference type="EMBL" id="WLYK01000016">
    <property type="protein sequence ID" value="MTD17191.1"/>
    <property type="molecule type" value="Genomic_DNA"/>
</dbReference>
<dbReference type="Proteomes" id="UP000460221">
    <property type="component" value="Unassembled WGS sequence"/>
</dbReference>
<keyword evidence="7" id="KW-1185">Reference proteome</keyword>
<dbReference type="InterPro" id="IPR017853">
    <property type="entry name" value="GH"/>
</dbReference>
<evidence type="ECO:0000256" key="4">
    <source>
        <dbReference type="SAM" id="MobiDB-lite"/>
    </source>
</evidence>
<dbReference type="AlphaFoldDB" id="A0A7K1FSU9"/>
<evidence type="ECO:0000259" key="5">
    <source>
        <dbReference type="Pfam" id="PF01229"/>
    </source>
</evidence>
<dbReference type="SUPFAM" id="SSF51445">
    <property type="entry name" value="(Trans)glycosidases"/>
    <property type="match status" value="1"/>
</dbReference>
<dbReference type="Pfam" id="PF01229">
    <property type="entry name" value="Glyco_hydro_39"/>
    <property type="match status" value="1"/>
</dbReference>
<proteinExistence type="inferred from homology"/>
<keyword evidence="3" id="KW-0326">Glycosidase</keyword>
<dbReference type="Gene3D" id="3.20.20.80">
    <property type="entry name" value="Glycosidases"/>
    <property type="match status" value="1"/>
</dbReference>
<comment type="similarity">
    <text evidence="1">Belongs to the glycosyl hydrolase 39 family.</text>
</comment>
<name>A0A7K1FSU9_9ACTN</name>
<protein>
    <recommendedName>
        <fullName evidence="5">Glycosyl hydrolases family 39 N-terminal catalytic domain-containing protein</fullName>
    </recommendedName>
</protein>